<name>A0AAV4Y140_CAEEX</name>
<sequence>MEPKVRISQIVLEPDEVAKQSNFLQENKCGNCSECELPSASFEVTGLKDQKAHDFERKDCCHLCKPNCRLSRRLRAKR</sequence>
<comment type="caution">
    <text evidence="1">The sequence shown here is derived from an EMBL/GenBank/DDBJ whole genome shotgun (WGS) entry which is preliminary data.</text>
</comment>
<dbReference type="EMBL" id="BPLR01018622">
    <property type="protein sequence ID" value="GIZ01082.1"/>
    <property type="molecule type" value="Genomic_DNA"/>
</dbReference>
<reference evidence="1 2" key="1">
    <citation type="submission" date="2021-06" db="EMBL/GenBank/DDBJ databases">
        <title>Caerostris extrusa draft genome.</title>
        <authorList>
            <person name="Kono N."/>
            <person name="Arakawa K."/>
        </authorList>
    </citation>
    <scope>NUCLEOTIDE SEQUENCE [LARGE SCALE GENOMIC DNA]</scope>
</reference>
<organism evidence="1 2">
    <name type="scientific">Caerostris extrusa</name>
    <name type="common">Bark spider</name>
    <name type="synonym">Caerostris bankana</name>
    <dbReference type="NCBI Taxonomy" id="172846"/>
    <lineage>
        <taxon>Eukaryota</taxon>
        <taxon>Metazoa</taxon>
        <taxon>Ecdysozoa</taxon>
        <taxon>Arthropoda</taxon>
        <taxon>Chelicerata</taxon>
        <taxon>Arachnida</taxon>
        <taxon>Araneae</taxon>
        <taxon>Araneomorphae</taxon>
        <taxon>Entelegynae</taxon>
        <taxon>Araneoidea</taxon>
        <taxon>Araneidae</taxon>
        <taxon>Caerostris</taxon>
    </lineage>
</organism>
<evidence type="ECO:0000313" key="2">
    <source>
        <dbReference type="Proteomes" id="UP001054945"/>
    </source>
</evidence>
<proteinExistence type="predicted"/>
<evidence type="ECO:0000313" key="1">
    <source>
        <dbReference type="EMBL" id="GIZ01082.1"/>
    </source>
</evidence>
<evidence type="ECO:0008006" key="3">
    <source>
        <dbReference type="Google" id="ProtNLM"/>
    </source>
</evidence>
<dbReference type="AlphaFoldDB" id="A0AAV4Y140"/>
<gene>
    <name evidence="1" type="ORF">CEXT_279061</name>
</gene>
<protein>
    <recommendedName>
        <fullName evidence="3">4Fe-4S ferredoxin-type domain-containing protein</fullName>
    </recommendedName>
</protein>
<keyword evidence="2" id="KW-1185">Reference proteome</keyword>
<dbReference type="Proteomes" id="UP001054945">
    <property type="component" value="Unassembled WGS sequence"/>
</dbReference>
<accession>A0AAV4Y140</accession>